<accession>A0A7S3FKK4</accession>
<feature type="domain" description="ApaG" evidence="1">
    <location>
        <begin position="161"/>
        <end position="319"/>
    </location>
</feature>
<dbReference type="SUPFAM" id="SSF110069">
    <property type="entry name" value="ApaG-like"/>
    <property type="match status" value="1"/>
</dbReference>
<reference evidence="2" key="1">
    <citation type="submission" date="2021-01" db="EMBL/GenBank/DDBJ databases">
        <authorList>
            <person name="Corre E."/>
            <person name="Pelletier E."/>
            <person name="Niang G."/>
            <person name="Scheremetjew M."/>
            <person name="Finn R."/>
            <person name="Kale V."/>
            <person name="Holt S."/>
            <person name="Cochrane G."/>
            <person name="Meng A."/>
            <person name="Brown T."/>
            <person name="Cohen L."/>
        </authorList>
    </citation>
    <scope>NUCLEOTIDE SEQUENCE</scope>
    <source>
        <strain evidence="2">CCMP281</strain>
    </source>
</reference>
<sequence>MAKKNDALEKEAACPVAANASSVREQIFHGLAGSYSAYDHCISTRLFPLKLIAGWTNLLRREEAIPPNSLVIAASYRLDKIFLLDVTTSKLSLLEHRRNGGIVPRRAVPEATPPGTDLHRWLGEMAERLSNGQVVVEPIDPLDGSTCGLSAFPRSGPLLSRAITRGIEVEGSSVYDPVQSSFIYSIRLRMLTPGEPGALNAAERGFETAQLRGRHWILRGADGEEEHVHGDGVVGRYPLLREGGWREDMQRGSSYSPTGLRVGETMEGTFIYQSMSGRGGHVSFGGEILLVPGELRNPTGAEFAVELPPFPLVVPEYIY</sequence>
<proteinExistence type="predicted"/>
<dbReference type="InterPro" id="IPR007474">
    <property type="entry name" value="ApaG_domain"/>
</dbReference>
<dbReference type="InterPro" id="IPR036767">
    <property type="entry name" value="ApaG_sf"/>
</dbReference>
<protein>
    <recommendedName>
        <fullName evidence="1">ApaG domain-containing protein</fullName>
    </recommendedName>
</protein>
<dbReference type="EMBL" id="HBHX01073342">
    <property type="protein sequence ID" value="CAE0154564.1"/>
    <property type="molecule type" value="Transcribed_RNA"/>
</dbReference>
<dbReference type="Gene3D" id="2.60.40.1470">
    <property type="entry name" value="ApaG domain"/>
    <property type="match status" value="1"/>
</dbReference>
<dbReference type="PANTHER" id="PTHR47463:SF2">
    <property type="entry name" value="F-BOX PROTEIN SKIP16"/>
    <property type="match status" value="1"/>
</dbReference>
<gene>
    <name evidence="2" type="ORF">HERI1096_LOCUS40604</name>
</gene>
<dbReference type="PROSITE" id="PS51087">
    <property type="entry name" value="APAG"/>
    <property type="match status" value="1"/>
</dbReference>
<evidence type="ECO:0000259" key="1">
    <source>
        <dbReference type="PROSITE" id="PS51087"/>
    </source>
</evidence>
<dbReference type="Pfam" id="PF04379">
    <property type="entry name" value="DUF525"/>
    <property type="match status" value="1"/>
</dbReference>
<dbReference type="AlphaFoldDB" id="A0A7S3FKK4"/>
<dbReference type="PANTHER" id="PTHR47463">
    <property type="entry name" value="F-BOX PROTEIN SKIP16"/>
    <property type="match status" value="1"/>
</dbReference>
<name>A0A7S3FKK4_9EUKA</name>
<evidence type="ECO:0000313" key="2">
    <source>
        <dbReference type="EMBL" id="CAE0154564.1"/>
    </source>
</evidence>
<organism evidence="2">
    <name type="scientific">Haptolina ericina</name>
    <dbReference type="NCBI Taxonomy" id="156174"/>
    <lineage>
        <taxon>Eukaryota</taxon>
        <taxon>Haptista</taxon>
        <taxon>Haptophyta</taxon>
        <taxon>Prymnesiophyceae</taxon>
        <taxon>Prymnesiales</taxon>
        <taxon>Prymnesiaceae</taxon>
        <taxon>Haptolina</taxon>
    </lineage>
</organism>